<keyword evidence="2" id="KW-1185">Reference proteome</keyword>
<gene>
    <name evidence="1" type="ORF">P9B03_07885</name>
</gene>
<sequence>MQGISQQQDMSLSILYNQELAYTLWKKGLYAEALQQVKEYEIPSYVIHPLEQAAGYEIMAIRADCYYRLGNEEQAFEDIVYSKQHVEPMPNSTYKNLIYHIYDAIFKKS</sequence>
<protein>
    <submittedName>
        <fullName evidence="1">Uncharacterized protein</fullName>
    </submittedName>
</protein>
<dbReference type="RefSeq" id="WP_326122919.1">
    <property type="nucleotide sequence ID" value="NZ_JARSFG010000011.1"/>
</dbReference>
<dbReference type="EMBL" id="JARSFG010000011">
    <property type="protein sequence ID" value="MEC1178397.1"/>
    <property type="molecule type" value="Genomic_DNA"/>
</dbReference>
<evidence type="ECO:0000313" key="2">
    <source>
        <dbReference type="Proteomes" id="UP001344888"/>
    </source>
</evidence>
<reference evidence="1 2" key="1">
    <citation type="submission" date="2023-03" db="EMBL/GenBank/DDBJ databases">
        <title>Bacillus Genome Sequencing.</title>
        <authorList>
            <person name="Dunlap C."/>
        </authorList>
    </citation>
    <scope>NUCLEOTIDE SEQUENCE [LARGE SCALE GENOMIC DNA]</scope>
    <source>
        <strain evidence="1 2">B-59205</strain>
    </source>
</reference>
<organism evidence="1 2">
    <name type="scientific">Metasolibacillus meyeri</name>
    <dbReference type="NCBI Taxonomy" id="1071052"/>
    <lineage>
        <taxon>Bacteria</taxon>
        <taxon>Bacillati</taxon>
        <taxon>Bacillota</taxon>
        <taxon>Bacilli</taxon>
        <taxon>Bacillales</taxon>
        <taxon>Caryophanaceae</taxon>
        <taxon>Metasolibacillus</taxon>
    </lineage>
</organism>
<dbReference type="Proteomes" id="UP001344888">
    <property type="component" value="Unassembled WGS sequence"/>
</dbReference>
<name>A0AAW9NL55_9BACL</name>
<evidence type="ECO:0000313" key="1">
    <source>
        <dbReference type="EMBL" id="MEC1178397.1"/>
    </source>
</evidence>
<proteinExistence type="predicted"/>
<dbReference type="AlphaFoldDB" id="A0AAW9NL55"/>
<comment type="caution">
    <text evidence="1">The sequence shown here is derived from an EMBL/GenBank/DDBJ whole genome shotgun (WGS) entry which is preliminary data.</text>
</comment>
<accession>A0AAW9NL55</accession>